<accession>A0ACB7WWF0</accession>
<organism evidence="1 2">
    <name type="scientific">Vaccinium darrowii</name>
    <dbReference type="NCBI Taxonomy" id="229202"/>
    <lineage>
        <taxon>Eukaryota</taxon>
        <taxon>Viridiplantae</taxon>
        <taxon>Streptophyta</taxon>
        <taxon>Embryophyta</taxon>
        <taxon>Tracheophyta</taxon>
        <taxon>Spermatophyta</taxon>
        <taxon>Magnoliopsida</taxon>
        <taxon>eudicotyledons</taxon>
        <taxon>Gunneridae</taxon>
        <taxon>Pentapetalae</taxon>
        <taxon>asterids</taxon>
        <taxon>Ericales</taxon>
        <taxon>Ericaceae</taxon>
        <taxon>Vaccinioideae</taxon>
        <taxon>Vaccinieae</taxon>
        <taxon>Vaccinium</taxon>
    </lineage>
</organism>
<name>A0ACB7WWF0_9ERIC</name>
<sequence length="1134" mass="130854">MASDAQEPTRRKHRRSSPENDDVEEPSKRRKHRHHRHRHHHRRHSSRKHGEEEGVQIEGERKREDEDEDEASLPHPLPPLQLSSRSNLRPNYDDMEEGEIVEEDEEFGEIKATEVRSESENRNSGVHISHDEHGLKSSLPVEGSSGRSFLHSKSLEEKGDDVLVINATPDGNVILSDGSKIRNKAGVLGTSSPQLFMDGDIGLESIRENYMPVTGSESPPLEGSNKVRSYHDDEMDSRVHIKSLTSENNGDRQKKLAGSHLNGRYCEEVRSRNRSKSHDQERERSGSQSVLEKSPLMKEADPDNRTSICDSDDDKMAGHNREHRRDSGDLLGDKERGRSSSYGRSTTRRVDRHRGQETRDREREGSQDTWNKDRVGRDMDRDRKREREQDRDREREIGRARDRDRDRERERERERQSEKNREREDRERARERERRRESEKDRKWHRESGRERSRDRERDKEMSTRHRDDGFDDRDRYYDSKRRRHDETDNRNGARKNDPQKAHYDKIDTLAEHEEKSKRDKVEQDEYQERMVLQLEEQEEEEDLNRIKEESRRRRQAILEKYKCKQLNRHEPQLEDKGTDDVEQTSNVAATVSGTPENLDDKSVGVDTSVADLSFNVGKSPQQNGVTSFERTSGAGGLGEGTPKSERSQDIFRDDIFGESPAGVRKTGKGDGLAIERSGIHDNWDDAEGYYSHRFGEILDGRYEVTAAHGKGVFSTVVRAKDLKAGPGDPEEVAIKIIRNNETMHKAGKEELIILKKLVGADPDNKRHCKFGRNIGLKLTAVRTYAKQLFIALKHLRNCGVLHCDIKPDNMLVNEAKNVLKLCDFGNAMFAGKNEITPYLVSRFYRAPEIILGLPYDHPMDIWSVGCCLFELYTGKVLFPGATNNDMLRLHMELKGSFPKKMLRKGGFTERHFDQDLNFLATEEDPVTKKTMKRLISSIKPKDIATIFTSSPGEDPKMLANFRDLLEKVFVLDPDKRITVSQALSHPFITGKALGTVLGMVEVGRDDVWCGDLLAVLSVECFLFLLRFYQCYEATIQCFRCIKGTLEKEVDILSERAIYQCLLLFFYYLRLQIDSHSNEVALHLIHGLVIPEDYAQEVYGCSLDVKLLFRLVSPFRCTWFRLLETIGSRWLWVV</sequence>
<dbReference type="EMBL" id="CM037152">
    <property type="protein sequence ID" value="KAH7832885.1"/>
    <property type="molecule type" value="Genomic_DNA"/>
</dbReference>
<keyword evidence="2" id="KW-1185">Reference proteome</keyword>
<proteinExistence type="predicted"/>
<evidence type="ECO:0000313" key="2">
    <source>
        <dbReference type="Proteomes" id="UP000828048"/>
    </source>
</evidence>
<comment type="caution">
    <text evidence="1">The sequence shown here is derived from an EMBL/GenBank/DDBJ whole genome shotgun (WGS) entry which is preliminary data.</text>
</comment>
<reference evidence="1 2" key="1">
    <citation type="journal article" date="2021" name="Hortic Res">
        <title>High-quality reference genome and annotation aids understanding of berry development for evergreen blueberry (Vaccinium darrowii).</title>
        <authorList>
            <person name="Yu J."/>
            <person name="Hulse-Kemp A.M."/>
            <person name="Babiker E."/>
            <person name="Staton M."/>
        </authorList>
    </citation>
    <scope>NUCLEOTIDE SEQUENCE [LARGE SCALE GENOMIC DNA]</scope>
    <source>
        <strain evidence="2">cv. NJ 8807/NJ 8810</strain>
        <tissue evidence="1">Young leaf</tissue>
    </source>
</reference>
<protein>
    <submittedName>
        <fullName evidence="1">Uncharacterized protein</fullName>
    </submittedName>
</protein>
<dbReference type="Proteomes" id="UP000828048">
    <property type="component" value="Chromosome 2"/>
</dbReference>
<gene>
    <name evidence="1" type="ORF">Vadar_001062</name>
</gene>
<evidence type="ECO:0000313" key="1">
    <source>
        <dbReference type="EMBL" id="KAH7832885.1"/>
    </source>
</evidence>